<dbReference type="Gene3D" id="2.30.180.10">
    <property type="entry name" value="FAS1 domain"/>
    <property type="match status" value="1"/>
</dbReference>
<keyword evidence="1" id="KW-0732">Signal</keyword>
<evidence type="ECO:0000256" key="1">
    <source>
        <dbReference type="SAM" id="SignalP"/>
    </source>
</evidence>
<dbReference type="InterPro" id="IPR050904">
    <property type="entry name" value="Adhesion/Biosynth-related"/>
</dbReference>
<dbReference type="EMBL" id="KK100418">
    <property type="protein sequence ID" value="KIZ06076.1"/>
    <property type="molecule type" value="Genomic_DNA"/>
</dbReference>
<dbReference type="RefSeq" id="XP_013905095.1">
    <property type="nucleotide sequence ID" value="XM_014049641.1"/>
</dbReference>
<dbReference type="Proteomes" id="UP000054498">
    <property type="component" value="Unassembled WGS sequence"/>
</dbReference>
<dbReference type="PANTHER" id="PTHR10900:SF77">
    <property type="entry name" value="FI19380P1"/>
    <property type="match status" value="1"/>
</dbReference>
<dbReference type="AlphaFoldDB" id="A0A0D2NNM3"/>
<dbReference type="GeneID" id="25734763"/>
<accession>A0A0D2NNM3</accession>
<dbReference type="SUPFAM" id="SSF82153">
    <property type="entry name" value="FAS1 domain"/>
    <property type="match status" value="1"/>
</dbReference>
<evidence type="ECO:0000259" key="2">
    <source>
        <dbReference type="PROSITE" id="PS50213"/>
    </source>
</evidence>
<dbReference type="SMART" id="SM00554">
    <property type="entry name" value="FAS1"/>
    <property type="match status" value="1"/>
</dbReference>
<organism evidence="3 4">
    <name type="scientific">Monoraphidium neglectum</name>
    <dbReference type="NCBI Taxonomy" id="145388"/>
    <lineage>
        <taxon>Eukaryota</taxon>
        <taxon>Viridiplantae</taxon>
        <taxon>Chlorophyta</taxon>
        <taxon>core chlorophytes</taxon>
        <taxon>Chlorophyceae</taxon>
        <taxon>CS clade</taxon>
        <taxon>Sphaeropleales</taxon>
        <taxon>Selenastraceae</taxon>
        <taxon>Monoraphidium</taxon>
    </lineage>
</organism>
<gene>
    <name evidence="3" type="ORF">MNEG_1885</name>
</gene>
<dbReference type="InterPro" id="IPR036378">
    <property type="entry name" value="FAS1_dom_sf"/>
</dbReference>
<dbReference type="Pfam" id="PF02469">
    <property type="entry name" value="Fasciclin"/>
    <property type="match status" value="1"/>
</dbReference>
<dbReference type="KEGG" id="mng:MNEG_1885"/>
<feature type="signal peptide" evidence="1">
    <location>
        <begin position="1"/>
        <end position="21"/>
    </location>
</feature>
<protein>
    <submittedName>
        <fullName evidence="3">Fasciclin-like protein</fullName>
    </submittedName>
</protein>
<dbReference type="PANTHER" id="PTHR10900">
    <property type="entry name" value="PERIOSTIN-RELATED"/>
    <property type="match status" value="1"/>
</dbReference>
<reference evidence="3 4" key="1">
    <citation type="journal article" date="2013" name="BMC Genomics">
        <title>Reconstruction of the lipid metabolism for the microalga Monoraphidium neglectum from its genome sequence reveals characteristics suitable for biofuel production.</title>
        <authorList>
            <person name="Bogen C."/>
            <person name="Al-Dilaimi A."/>
            <person name="Albersmeier A."/>
            <person name="Wichmann J."/>
            <person name="Grundmann M."/>
            <person name="Rupp O."/>
            <person name="Lauersen K.J."/>
            <person name="Blifernez-Klassen O."/>
            <person name="Kalinowski J."/>
            <person name="Goesmann A."/>
            <person name="Mussgnug J.H."/>
            <person name="Kruse O."/>
        </authorList>
    </citation>
    <scope>NUCLEOTIDE SEQUENCE [LARGE SCALE GENOMIC DNA]</scope>
    <source>
        <strain evidence="3 4">SAG 48.87</strain>
    </source>
</reference>
<sequence>MARYAAVVLLVLALVAGSASANRALKGDPAAKAKTTTITSSLAGAPAAQFSTLLAAVKAAGLADALNKPDLALTIFAPTNAAFAKLITALKTTPEKLLADKALLTKVLSYHVVPVGAAKSTSLKNGQKWATLLKGQDLTVDLSKAGTVVIKGATNSATVVAADVPAGKSIVHVIDTVLVPK</sequence>
<evidence type="ECO:0000313" key="3">
    <source>
        <dbReference type="EMBL" id="KIZ06076.1"/>
    </source>
</evidence>
<feature type="domain" description="FAS1" evidence="2">
    <location>
        <begin position="37"/>
        <end position="178"/>
    </location>
</feature>
<name>A0A0D2NNM3_9CHLO</name>
<feature type="chain" id="PRO_5002259887" evidence="1">
    <location>
        <begin position="22"/>
        <end position="181"/>
    </location>
</feature>
<dbReference type="OrthoDB" id="540756at2759"/>
<dbReference type="GO" id="GO:0005615">
    <property type="term" value="C:extracellular space"/>
    <property type="evidence" value="ECO:0007669"/>
    <property type="project" value="TreeGrafter"/>
</dbReference>
<dbReference type="STRING" id="145388.A0A0D2NNM3"/>
<keyword evidence="4" id="KW-1185">Reference proteome</keyword>
<dbReference type="PROSITE" id="PS50213">
    <property type="entry name" value="FAS1"/>
    <property type="match status" value="1"/>
</dbReference>
<evidence type="ECO:0000313" key="4">
    <source>
        <dbReference type="Proteomes" id="UP000054498"/>
    </source>
</evidence>
<proteinExistence type="predicted"/>
<dbReference type="InterPro" id="IPR000782">
    <property type="entry name" value="FAS1_domain"/>
</dbReference>
<dbReference type="FunFam" id="2.30.180.10:FF:000032">
    <property type="entry name" value="Fasciclin domain-containing protein, putative"/>
    <property type="match status" value="1"/>
</dbReference>